<evidence type="ECO:0008006" key="3">
    <source>
        <dbReference type="Google" id="ProtNLM"/>
    </source>
</evidence>
<dbReference type="AlphaFoldDB" id="A0A178LZT4"/>
<dbReference type="Proteomes" id="UP000078287">
    <property type="component" value="Unassembled WGS sequence"/>
</dbReference>
<evidence type="ECO:0000313" key="1">
    <source>
        <dbReference type="EMBL" id="OAN40553.1"/>
    </source>
</evidence>
<evidence type="ECO:0000313" key="2">
    <source>
        <dbReference type="Proteomes" id="UP000078287"/>
    </source>
</evidence>
<dbReference type="RefSeq" id="WP_066790870.1">
    <property type="nucleotide sequence ID" value="NZ_LWQS01000093.1"/>
</dbReference>
<accession>A0A178LZT4</accession>
<gene>
    <name evidence="1" type="ORF">A6A03_04380</name>
</gene>
<dbReference type="OrthoDB" id="157946at2"/>
<keyword evidence="2" id="KW-1185">Reference proteome</keyword>
<dbReference type="STRING" id="1707952.A6A03_04380"/>
<proteinExistence type="predicted"/>
<organism evidence="1 2">
    <name type="scientific">Chloroflexus islandicus</name>
    <dbReference type="NCBI Taxonomy" id="1707952"/>
    <lineage>
        <taxon>Bacteria</taxon>
        <taxon>Bacillati</taxon>
        <taxon>Chloroflexota</taxon>
        <taxon>Chloroflexia</taxon>
        <taxon>Chloroflexales</taxon>
        <taxon>Chloroflexineae</taxon>
        <taxon>Chloroflexaceae</taxon>
        <taxon>Chloroflexus</taxon>
    </lineage>
</organism>
<reference evidence="1 2" key="1">
    <citation type="submission" date="2016-04" db="EMBL/GenBank/DDBJ databases">
        <title>Chloroflexus islandicus sp. nov., a thermophilic filamentous anoxygenic phototrophic bacterium from geyser Strokkur (Iceland).</title>
        <authorList>
            <person name="Gaisin V.A."/>
            <person name="Kalashnikov A.M."/>
            <person name="Sukhacheva M.V."/>
            <person name="Grouzdev D.S."/>
            <person name="Ivanov T.M."/>
            <person name="Kuznetsov B."/>
            <person name="Gorlenko V.M."/>
        </authorList>
    </citation>
    <scope>NUCLEOTIDE SEQUENCE [LARGE SCALE GENOMIC DNA]</scope>
    <source>
        <strain evidence="2">isl-2</strain>
    </source>
</reference>
<name>A0A178LZT4_9CHLR</name>
<dbReference type="EMBL" id="LWQS01000093">
    <property type="protein sequence ID" value="OAN40553.1"/>
    <property type="molecule type" value="Genomic_DNA"/>
</dbReference>
<protein>
    <recommendedName>
        <fullName evidence="3">PRC-barrel domain-containing protein</fullName>
    </recommendedName>
</protein>
<comment type="caution">
    <text evidence="1">The sequence shown here is derived from an EMBL/GenBank/DDBJ whole genome shotgun (WGS) entry which is preliminary data.</text>
</comment>
<sequence>MLFPLHAPVQCLTTVCGVVSGVMLDPPERRVAYVLVQQFGLLAPERMAPVTAISAVDEHQISLNVDEDDFAEYSAMSEPVELYRLADETPTPFEEHILRHNARVIAADGPVGRAGALLLAPDWTIEQIVLRHGHLWGARTIAIPIGHVASISEFTVTLSLDRRAVEALAGVGGEQ</sequence>